<dbReference type="PANTHER" id="PTHR13887:SF41">
    <property type="entry name" value="THIOREDOXIN SUPERFAMILY PROTEIN"/>
    <property type="match status" value="1"/>
</dbReference>
<dbReference type="InterPro" id="IPR001853">
    <property type="entry name" value="DSBA-like_thioredoxin_dom"/>
</dbReference>
<dbReference type="EMBL" id="CAESGF010000001">
    <property type="protein sequence ID" value="CAB4362448.1"/>
    <property type="molecule type" value="Genomic_DNA"/>
</dbReference>
<dbReference type="PANTHER" id="PTHR13887">
    <property type="entry name" value="GLUTATHIONE S-TRANSFERASE KAPPA"/>
    <property type="match status" value="1"/>
</dbReference>
<sequence length="239" mass="25899">MRPSLTVEIWSDVVCPWCYIGKRRWETAAAALADEVDLQVVFRPYQLDPTAPPAGATPVIEAYAKKFGGHERAAAIIAQVTEVAAGDGLEFHMDRALRANTLLAHRLLWLAEATGHQYALKERLLQAYFCDGADVGDPDVLAGLAEDVGMPADRVLAFLDSDDGTDHVRSMLQYAADAEITAVPTFVLDGRWSVPGAQDADTFINVIRRLLARKEQEAADEAAETAVSGPTCDDEACDV</sequence>
<accession>A0A6J6A2D2</accession>
<protein>
    <submittedName>
        <fullName evidence="2">Unannotated protein</fullName>
    </submittedName>
</protein>
<dbReference type="EMBL" id="CAFBIY010000089">
    <property type="protein sequence ID" value="CAB4851662.1"/>
    <property type="molecule type" value="Genomic_DNA"/>
</dbReference>
<proteinExistence type="predicted"/>
<dbReference type="Gene3D" id="3.40.30.10">
    <property type="entry name" value="Glutaredoxin"/>
    <property type="match status" value="1"/>
</dbReference>
<dbReference type="SUPFAM" id="SSF52833">
    <property type="entry name" value="Thioredoxin-like"/>
    <property type="match status" value="1"/>
</dbReference>
<evidence type="ECO:0000313" key="6">
    <source>
        <dbReference type="EMBL" id="CAB4913297.1"/>
    </source>
</evidence>
<name>A0A6J6A2D2_9ZZZZ</name>
<evidence type="ECO:0000313" key="3">
    <source>
        <dbReference type="EMBL" id="CAB4735848.1"/>
    </source>
</evidence>
<dbReference type="GO" id="GO:0016491">
    <property type="term" value="F:oxidoreductase activity"/>
    <property type="evidence" value="ECO:0007669"/>
    <property type="project" value="InterPro"/>
</dbReference>
<dbReference type="Pfam" id="PF01323">
    <property type="entry name" value="DSBA"/>
    <property type="match status" value="1"/>
</dbReference>
<gene>
    <name evidence="3" type="ORF">UFOPK2656_02530</name>
    <name evidence="4" type="ORF">UFOPK3099_01817</name>
    <name evidence="5" type="ORF">UFOPK3267_01641</name>
    <name evidence="6" type="ORF">UFOPK3651_00352</name>
    <name evidence="7" type="ORF">UFOPK3931_02322</name>
    <name evidence="2" type="ORF">UFOPK4189_00223</name>
</gene>
<evidence type="ECO:0000313" key="7">
    <source>
        <dbReference type="EMBL" id="CAB5003471.1"/>
    </source>
</evidence>
<organism evidence="2">
    <name type="scientific">freshwater metagenome</name>
    <dbReference type="NCBI Taxonomy" id="449393"/>
    <lineage>
        <taxon>unclassified sequences</taxon>
        <taxon>metagenomes</taxon>
        <taxon>ecological metagenomes</taxon>
    </lineage>
</organism>
<evidence type="ECO:0000259" key="1">
    <source>
        <dbReference type="Pfam" id="PF01323"/>
    </source>
</evidence>
<evidence type="ECO:0000313" key="5">
    <source>
        <dbReference type="EMBL" id="CAB4851662.1"/>
    </source>
</evidence>
<feature type="domain" description="DSBA-like thioredoxin" evidence="1">
    <location>
        <begin position="6"/>
        <end position="205"/>
    </location>
</feature>
<dbReference type="EMBL" id="CAFAAV010000149">
    <property type="protein sequence ID" value="CAB4827811.1"/>
    <property type="molecule type" value="Genomic_DNA"/>
</dbReference>
<dbReference type="EMBL" id="CAFBOL010000077">
    <property type="protein sequence ID" value="CAB5003471.1"/>
    <property type="molecule type" value="Genomic_DNA"/>
</dbReference>
<reference evidence="2" key="1">
    <citation type="submission" date="2020-05" db="EMBL/GenBank/DDBJ databases">
        <authorList>
            <person name="Chiriac C."/>
            <person name="Salcher M."/>
            <person name="Ghai R."/>
            <person name="Kavagutti S V."/>
        </authorList>
    </citation>
    <scope>NUCLEOTIDE SEQUENCE</scope>
</reference>
<dbReference type="AlphaFoldDB" id="A0A6J6A2D2"/>
<dbReference type="EMBL" id="CAEZYF010000019">
    <property type="protein sequence ID" value="CAB4735848.1"/>
    <property type="molecule type" value="Genomic_DNA"/>
</dbReference>
<dbReference type="CDD" id="cd03024">
    <property type="entry name" value="DsbA_FrnE"/>
    <property type="match status" value="1"/>
</dbReference>
<dbReference type="InterPro" id="IPR036249">
    <property type="entry name" value="Thioredoxin-like_sf"/>
</dbReference>
<dbReference type="EMBL" id="CAFBMT010000002">
    <property type="protein sequence ID" value="CAB4913297.1"/>
    <property type="molecule type" value="Genomic_DNA"/>
</dbReference>
<evidence type="ECO:0000313" key="2">
    <source>
        <dbReference type="EMBL" id="CAB4362448.1"/>
    </source>
</evidence>
<evidence type="ECO:0000313" key="4">
    <source>
        <dbReference type="EMBL" id="CAB4827811.1"/>
    </source>
</evidence>